<evidence type="ECO:0000313" key="2">
    <source>
        <dbReference type="Proteomes" id="UP000461585"/>
    </source>
</evidence>
<proteinExistence type="predicted"/>
<gene>
    <name evidence="1" type="ORF">GXN74_08050</name>
</gene>
<protein>
    <submittedName>
        <fullName evidence="1">Uncharacterized protein</fullName>
    </submittedName>
</protein>
<dbReference type="Proteomes" id="UP000461585">
    <property type="component" value="Unassembled WGS sequence"/>
</dbReference>
<evidence type="ECO:0000313" key="1">
    <source>
        <dbReference type="EMBL" id="NDL67696.1"/>
    </source>
</evidence>
<dbReference type="AlphaFoldDB" id="A0A7X5KM88"/>
<keyword evidence="2" id="KW-1185">Reference proteome</keyword>
<name>A0A7X5KM88_9FIRM</name>
<dbReference type="EMBL" id="JAAEEH010000019">
    <property type="protein sequence ID" value="NDL67696.1"/>
    <property type="molecule type" value="Genomic_DNA"/>
</dbReference>
<dbReference type="RefSeq" id="WP_162370423.1">
    <property type="nucleotide sequence ID" value="NZ_JAAEEH010000019.1"/>
</dbReference>
<reference evidence="1 2" key="1">
    <citation type="submission" date="2020-01" db="EMBL/GenBank/DDBJ databases">
        <title>Anaeroalcalibacter tamaniensis gen. nov., sp. nov., moderately halophilic strictly anaerobic fermenter bacterium from mud volcano of Taman peninsula.</title>
        <authorList>
            <person name="Frolova A."/>
            <person name="Merkel A.Y."/>
            <person name="Slobodkin A.I."/>
        </authorList>
    </citation>
    <scope>NUCLEOTIDE SEQUENCE [LARGE SCALE GENOMIC DNA]</scope>
    <source>
        <strain evidence="1 2">F-3ap</strain>
    </source>
</reference>
<comment type="caution">
    <text evidence="1">The sequence shown here is derived from an EMBL/GenBank/DDBJ whole genome shotgun (WGS) entry which is preliminary data.</text>
</comment>
<accession>A0A7X5KM88</accession>
<sequence length="89" mass="10659">MIIRLSEKEFKSMLEKEDLVKEEYDNEMDLQTTDVLSVNSNGDISQVTFFVISNFQYVLIKSLKSYEIYKKDLDQYQEYYDKYKSEAVI</sequence>
<organism evidence="1 2">
    <name type="scientific">Anaerotalea alkaliphila</name>
    <dbReference type="NCBI Taxonomy" id="2662126"/>
    <lineage>
        <taxon>Bacteria</taxon>
        <taxon>Bacillati</taxon>
        <taxon>Bacillota</taxon>
        <taxon>Clostridia</taxon>
        <taxon>Eubacteriales</taxon>
        <taxon>Anaerotalea</taxon>
    </lineage>
</organism>